<keyword evidence="4 6" id="KW-0378">Hydrolase</keyword>
<dbReference type="InterPro" id="IPR019800">
    <property type="entry name" value="Glyco_hydro_3_AS"/>
</dbReference>
<evidence type="ECO:0000256" key="2">
    <source>
        <dbReference type="ARBA" id="ARBA00005336"/>
    </source>
</evidence>
<evidence type="ECO:0000313" key="10">
    <source>
        <dbReference type="EMBL" id="PRX41290.1"/>
    </source>
</evidence>
<feature type="signal peptide" evidence="7">
    <location>
        <begin position="1"/>
        <end position="29"/>
    </location>
</feature>
<dbReference type="GO" id="GO:0009254">
    <property type="term" value="P:peptidoglycan turnover"/>
    <property type="evidence" value="ECO:0007669"/>
    <property type="project" value="TreeGrafter"/>
</dbReference>
<dbReference type="InterPro" id="IPR036962">
    <property type="entry name" value="Glyco_hydro_3_N_sf"/>
</dbReference>
<dbReference type="AlphaFoldDB" id="A0A2T0LG92"/>
<dbReference type="Proteomes" id="UP000237797">
    <property type="component" value="Unassembled WGS sequence"/>
</dbReference>
<organism evidence="10 11">
    <name type="scientific">Planifilum fimeticola</name>
    <dbReference type="NCBI Taxonomy" id="201975"/>
    <lineage>
        <taxon>Bacteria</taxon>
        <taxon>Bacillati</taxon>
        <taxon>Bacillota</taxon>
        <taxon>Bacilli</taxon>
        <taxon>Bacillales</taxon>
        <taxon>Thermoactinomycetaceae</taxon>
        <taxon>Planifilum</taxon>
    </lineage>
</organism>
<dbReference type="SUPFAM" id="SSF52279">
    <property type="entry name" value="Beta-D-glucan exohydrolase, C-terminal domain"/>
    <property type="match status" value="1"/>
</dbReference>
<keyword evidence="5 6" id="KW-0326">Glycosidase</keyword>
<evidence type="ECO:0000259" key="8">
    <source>
        <dbReference type="Pfam" id="PF00933"/>
    </source>
</evidence>
<evidence type="ECO:0000256" key="7">
    <source>
        <dbReference type="SAM" id="SignalP"/>
    </source>
</evidence>
<name>A0A2T0LG92_9BACL</name>
<comment type="catalytic activity">
    <reaction evidence="1">
        <text>Hydrolysis of terminal non-reducing N-acetyl-D-hexosamine residues in N-acetyl-beta-D-hexosaminides.</text>
        <dbReference type="EC" id="3.2.1.52"/>
    </reaction>
</comment>
<dbReference type="GO" id="GO:0005975">
    <property type="term" value="P:carbohydrate metabolic process"/>
    <property type="evidence" value="ECO:0007669"/>
    <property type="project" value="InterPro"/>
</dbReference>
<dbReference type="InterPro" id="IPR017853">
    <property type="entry name" value="GH"/>
</dbReference>
<evidence type="ECO:0000256" key="5">
    <source>
        <dbReference type="ARBA" id="ARBA00023295"/>
    </source>
</evidence>
<dbReference type="InterPro" id="IPR001764">
    <property type="entry name" value="Glyco_hydro_3_N"/>
</dbReference>
<dbReference type="Pfam" id="PF00933">
    <property type="entry name" value="Glyco_hydro_3"/>
    <property type="match status" value="1"/>
</dbReference>
<dbReference type="InterPro" id="IPR036881">
    <property type="entry name" value="Glyco_hydro_3_C_sf"/>
</dbReference>
<evidence type="ECO:0000256" key="3">
    <source>
        <dbReference type="ARBA" id="ARBA00012663"/>
    </source>
</evidence>
<dbReference type="Gene3D" id="3.20.20.300">
    <property type="entry name" value="Glycoside hydrolase, family 3, N-terminal domain"/>
    <property type="match status" value="1"/>
</dbReference>
<feature type="domain" description="Glycoside hydrolase family 3 N-terminal" evidence="8">
    <location>
        <begin position="49"/>
        <end position="373"/>
    </location>
</feature>
<protein>
    <recommendedName>
        <fullName evidence="3">beta-N-acetylhexosaminidase</fullName>
        <ecNumber evidence="3">3.2.1.52</ecNumber>
    </recommendedName>
</protein>
<dbReference type="PROSITE" id="PS51318">
    <property type="entry name" value="TAT"/>
    <property type="match status" value="1"/>
</dbReference>
<evidence type="ECO:0000256" key="6">
    <source>
        <dbReference type="RuleBase" id="RU361161"/>
    </source>
</evidence>
<evidence type="ECO:0000256" key="4">
    <source>
        <dbReference type="ARBA" id="ARBA00022801"/>
    </source>
</evidence>
<feature type="domain" description="Glycoside hydrolase family 3 C-terminal" evidence="9">
    <location>
        <begin position="413"/>
        <end position="568"/>
    </location>
</feature>
<accession>A0A2T0LG92</accession>
<keyword evidence="11" id="KW-1185">Reference proteome</keyword>
<dbReference type="PRINTS" id="PR00133">
    <property type="entry name" value="GLHYDRLASE3"/>
</dbReference>
<proteinExistence type="inferred from homology"/>
<dbReference type="PANTHER" id="PTHR30480">
    <property type="entry name" value="BETA-HEXOSAMINIDASE-RELATED"/>
    <property type="match status" value="1"/>
</dbReference>
<gene>
    <name evidence="10" type="ORF">CLV97_10756</name>
</gene>
<reference evidence="10 11" key="1">
    <citation type="submission" date="2018-03" db="EMBL/GenBank/DDBJ databases">
        <title>Genomic Encyclopedia of Archaeal and Bacterial Type Strains, Phase II (KMG-II): from individual species to whole genera.</title>
        <authorList>
            <person name="Goeker M."/>
        </authorList>
    </citation>
    <scope>NUCLEOTIDE SEQUENCE [LARGE SCALE GENOMIC DNA]</scope>
    <source>
        <strain evidence="10 11">DSM 44946</strain>
    </source>
</reference>
<dbReference type="EC" id="3.2.1.52" evidence="3"/>
<dbReference type="OrthoDB" id="9805821at2"/>
<dbReference type="Gene3D" id="3.40.50.1700">
    <property type="entry name" value="Glycoside hydrolase family 3 C-terminal domain"/>
    <property type="match status" value="1"/>
</dbReference>
<dbReference type="Pfam" id="PF01915">
    <property type="entry name" value="Glyco_hydro_3_C"/>
    <property type="match status" value="1"/>
</dbReference>
<dbReference type="InterPro" id="IPR006311">
    <property type="entry name" value="TAT_signal"/>
</dbReference>
<sequence>MSLFRRVWMGTVASILGVALTASVPTAPASARATPSCKGLAESLLSRMTLEEKAGQMVMAVTHDAPGGMPDENTRKILQDYHVGSVIIYNKPDPAFMAEYNNRLQKWASHTRLGIPLLISADLEFGAFQNIRRGTTAFPRQMGIGATHSVKDAEEAARLTAREARAMGFHWNFSPVADVNTNSENPVIGVRSFGENPQQAARLTAAQVRAYQKEKVIASAKHFPGHGDTDVDSHLGLPTVGYDRETLEKVHLPPFQAAIDAGVDSIMTAHVVVEAIDPELPATLSHKVLTGLLRNEMGYDGIIITDAMTMDAIDENWGTREATAMAVQAGADVIMSTGSFEDHVETISAILDGVRTGAISEKRVDASVRRVLQAKCEYGLFADRYVNPKRAERVNGQPSHRKKADEIARRATTLVKNEGVLPFRRNENQTTLVAGVIQVPEAVEVVQAIGGGEVIGWQARTYDPTAEEIQEAVRLAEQADRILVATYSQSKLPPGQSELVRALQKTGKPVVALSLGLPYDLADYPEVDAYLASYALDRWQTPNPTALRAAVEVIFGKQPGGRLPVSIGDLYPYGHGLRYD</sequence>
<dbReference type="RefSeq" id="WP_106344646.1">
    <property type="nucleotide sequence ID" value="NZ_PVNE01000007.1"/>
</dbReference>
<feature type="chain" id="PRO_5038750915" description="beta-N-acetylhexosaminidase" evidence="7">
    <location>
        <begin position="30"/>
        <end position="580"/>
    </location>
</feature>
<dbReference type="InterPro" id="IPR050226">
    <property type="entry name" value="NagZ_Beta-hexosaminidase"/>
</dbReference>
<dbReference type="InterPro" id="IPR002772">
    <property type="entry name" value="Glyco_hydro_3_C"/>
</dbReference>
<comment type="caution">
    <text evidence="10">The sequence shown here is derived from an EMBL/GenBank/DDBJ whole genome shotgun (WGS) entry which is preliminary data.</text>
</comment>
<dbReference type="SUPFAM" id="SSF51445">
    <property type="entry name" value="(Trans)glycosidases"/>
    <property type="match status" value="1"/>
</dbReference>
<dbReference type="PANTHER" id="PTHR30480:SF13">
    <property type="entry name" value="BETA-HEXOSAMINIDASE"/>
    <property type="match status" value="1"/>
</dbReference>
<comment type="similarity">
    <text evidence="2 6">Belongs to the glycosyl hydrolase 3 family.</text>
</comment>
<keyword evidence="7" id="KW-0732">Signal</keyword>
<dbReference type="EMBL" id="PVNE01000007">
    <property type="protein sequence ID" value="PRX41290.1"/>
    <property type="molecule type" value="Genomic_DNA"/>
</dbReference>
<evidence type="ECO:0000259" key="9">
    <source>
        <dbReference type="Pfam" id="PF01915"/>
    </source>
</evidence>
<evidence type="ECO:0000313" key="11">
    <source>
        <dbReference type="Proteomes" id="UP000237797"/>
    </source>
</evidence>
<evidence type="ECO:0000256" key="1">
    <source>
        <dbReference type="ARBA" id="ARBA00001231"/>
    </source>
</evidence>
<dbReference type="GO" id="GO:0004563">
    <property type="term" value="F:beta-N-acetylhexosaminidase activity"/>
    <property type="evidence" value="ECO:0007669"/>
    <property type="project" value="UniProtKB-EC"/>
</dbReference>
<dbReference type="PROSITE" id="PS00775">
    <property type="entry name" value="GLYCOSYL_HYDROL_F3"/>
    <property type="match status" value="1"/>
</dbReference>